<dbReference type="Proteomes" id="UP000427373">
    <property type="component" value="Chromosome"/>
</dbReference>
<evidence type="ECO:0000313" key="3">
    <source>
        <dbReference type="EMBL" id="MBB5254224.1"/>
    </source>
</evidence>
<dbReference type="SUPFAM" id="SSF47240">
    <property type="entry name" value="Ferritin-like"/>
    <property type="match status" value="1"/>
</dbReference>
<dbReference type="KEGG" id="soh:D1869_06170"/>
<evidence type="ECO:0000256" key="2">
    <source>
        <dbReference type="ARBA" id="ARBA00033787"/>
    </source>
</evidence>
<accession>A0A650CGE7</accession>
<sequence length="342" mass="39621">MFSTDPSVNVRKEKMDQEEMIRAIRGALAAEIDAINYYLQQGKLFSDEFVKKVHDDIAKEEMTHFGEFLRLLYHLNREEFNYILKGWNEASKLIGKEEFPIKINDVELTNEKTKVEKSDAMSEKNYVKSSLKSLSNIIKWDQQAIPFYETKVQDTAIIQSDKQVSYPLSRINTLFKVMPDLPKEETQPVFMKAYLMHSRKEDLLIYREHPLSILQRSKKMNRSDWNIPGNIVNDIVRAYEQVLSSGYSDVNLIIPPYVHALLYRVVDRTGTMEIELLRHLGNIYISPNVDTIVVISKQVLYVYEKKSTTLENLGRDGVYEVYMLSSELAPYVTDPEGSVVIS</sequence>
<dbReference type="EMBL" id="JACHFY010000012">
    <property type="protein sequence ID" value="MBB5254224.1"/>
    <property type="molecule type" value="Genomic_DNA"/>
</dbReference>
<keyword evidence="2" id="KW-1284">Encapsulin nanocompartment</keyword>
<dbReference type="InterPro" id="IPR007544">
    <property type="entry name" value="ENCAP"/>
</dbReference>
<dbReference type="Proteomes" id="UP000582213">
    <property type="component" value="Unassembled WGS sequence"/>
</dbReference>
<dbReference type="InterPro" id="IPR009078">
    <property type="entry name" value="Ferritin-like_SF"/>
</dbReference>
<protein>
    <submittedName>
        <fullName evidence="4">Ferritin</fullName>
    </submittedName>
    <submittedName>
        <fullName evidence="3">Rubrerythrin</fullName>
    </submittedName>
</protein>
<name>A0A650CGE7_SULOH</name>
<dbReference type="PANTHER" id="PTHR37165:SF1">
    <property type="entry name" value="TYPE 1 ENCAPSULIN SHELL PROTEIN"/>
    <property type="match status" value="1"/>
</dbReference>
<reference evidence="4 5" key="1">
    <citation type="submission" date="2019-10" db="EMBL/GenBank/DDBJ databases">
        <title>Genome Sequences from Six Type Strain Members of the Archaeal Family Sulfolobaceae: Acidianus ambivalens, Acidianus infernus, Metallosphaera prunae, Stygiolobus azoricus, Sulfolobus metallicus, and Sulfurisphaera ohwakuensis.</title>
        <authorList>
            <person name="Counts J.A."/>
            <person name="Kelly R.M."/>
        </authorList>
    </citation>
    <scope>NUCLEOTIDE SEQUENCE [LARGE SCALE GENOMIC DNA]</scope>
    <source>
        <strain evidence="4 5">TA-1</strain>
    </source>
</reference>
<dbReference type="CDD" id="cd00657">
    <property type="entry name" value="Ferritin_like"/>
    <property type="match status" value="1"/>
</dbReference>
<dbReference type="Pfam" id="PF04454">
    <property type="entry name" value="Linocin_M18"/>
    <property type="match status" value="1"/>
</dbReference>
<dbReference type="RefSeq" id="WP_156014372.1">
    <property type="nucleotide sequence ID" value="NZ_CP045484.1"/>
</dbReference>
<dbReference type="OrthoDB" id="60579at2157"/>
<reference evidence="3 6" key="2">
    <citation type="submission" date="2020-08" db="EMBL/GenBank/DDBJ databases">
        <title>Genomic Encyclopedia of Type Strains, Phase IV (KMG-IV): sequencing the most valuable type-strain genomes for metagenomic binning, comparative biology and taxonomic classification.</title>
        <authorList>
            <person name="Goeker M."/>
        </authorList>
    </citation>
    <scope>NUCLEOTIDE SEQUENCE [LARGE SCALE GENOMIC DNA]</scope>
    <source>
        <strain evidence="3 6">DSM 12421</strain>
    </source>
</reference>
<evidence type="ECO:0000256" key="1">
    <source>
        <dbReference type="ARBA" id="ARBA00033738"/>
    </source>
</evidence>
<evidence type="ECO:0000313" key="4">
    <source>
        <dbReference type="EMBL" id="QGR16818.1"/>
    </source>
</evidence>
<dbReference type="PANTHER" id="PTHR37165">
    <property type="entry name" value="PEPTIDASE U56 FAMILY"/>
    <property type="match status" value="1"/>
</dbReference>
<proteinExistence type="predicted"/>
<dbReference type="InterPro" id="IPR012347">
    <property type="entry name" value="Ferritin-like"/>
</dbReference>
<keyword evidence="5" id="KW-1185">Reference proteome</keyword>
<dbReference type="EMBL" id="CP045484">
    <property type="protein sequence ID" value="QGR16818.1"/>
    <property type="molecule type" value="Genomic_DNA"/>
</dbReference>
<dbReference type="GeneID" id="42800814"/>
<gene>
    <name evidence="4" type="ORF">D1869_06170</name>
    <name evidence="3" type="ORF">HNQ62_001997</name>
</gene>
<comment type="subcellular location">
    <subcellularLocation>
        <location evidence="1">Encapsulin nanocompartment</location>
    </subcellularLocation>
</comment>
<evidence type="ECO:0000313" key="5">
    <source>
        <dbReference type="Proteomes" id="UP000427373"/>
    </source>
</evidence>
<dbReference type="GO" id="GO:0140737">
    <property type="term" value="C:encapsulin nanocompartment"/>
    <property type="evidence" value="ECO:0007669"/>
    <property type="project" value="UniProtKB-SubCell"/>
</dbReference>
<dbReference type="AlphaFoldDB" id="A0A650CGE7"/>
<evidence type="ECO:0000313" key="6">
    <source>
        <dbReference type="Proteomes" id="UP000582213"/>
    </source>
</evidence>
<dbReference type="InterPro" id="IPR051429">
    <property type="entry name" value="Encapsulin_nc"/>
</dbReference>
<dbReference type="Gene3D" id="1.20.1260.10">
    <property type="match status" value="1"/>
</dbReference>
<organism evidence="4 5">
    <name type="scientific">Sulfurisphaera ohwakuensis</name>
    <dbReference type="NCBI Taxonomy" id="69656"/>
    <lineage>
        <taxon>Archaea</taxon>
        <taxon>Thermoproteota</taxon>
        <taxon>Thermoprotei</taxon>
        <taxon>Sulfolobales</taxon>
        <taxon>Sulfolobaceae</taxon>
        <taxon>Sulfurisphaera</taxon>
    </lineage>
</organism>
<dbReference type="Gene3D" id="3.30.2320.10">
    <property type="entry name" value="hypothetical protein PF0899 domain"/>
    <property type="match status" value="1"/>
</dbReference>